<dbReference type="InterPro" id="IPR001602">
    <property type="entry name" value="UPF0047_YjbQ-like"/>
</dbReference>
<dbReference type="PATRIC" id="fig|1006006.8.peg.140"/>
<dbReference type="PROSITE" id="PS01314">
    <property type="entry name" value="UPF0047"/>
    <property type="match status" value="1"/>
</dbReference>
<dbReference type="NCBIfam" id="TIGR00149">
    <property type="entry name" value="TIGR00149_YjbQ"/>
    <property type="match status" value="1"/>
</dbReference>
<dbReference type="SUPFAM" id="SSF111038">
    <property type="entry name" value="YjbQ-like"/>
    <property type="match status" value="1"/>
</dbReference>
<dbReference type="PANTHER" id="PTHR30615">
    <property type="entry name" value="UNCHARACTERIZED PROTEIN YJBQ-RELATED"/>
    <property type="match status" value="1"/>
</dbReference>
<evidence type="ECO:0000313" key="3">
    <source>
        <dbReference type="Proteomes" id="UP000007812"/>
    </source>
</evidence>
<name>F4FYC9_METCR</name>
<dbReference type="HOGENOM" id="CLU_096980_1_1_2"/>
<organism evidence="2 3">
    <name type="scientific">Metallosphaera cuprina (strain Ar-4)</name>
    <dbReference type="NCBI Taxonomy" id="1006006"/>
    <lineage>
        <taxon>Archaea</taxon>
        <taxon>Thermoproteota</taxon>
        <taxon>Thermoprotei</taxon>
        <taxon>Sulfolobales</taxon>
        <taxon>Sulfolobaceae</taxon>
        <taxon>Metallosphaera</taxon>
    </lineage>
</organism>
<dbReference type="RefSeq" id="WP_013736748.1">
    <property type="nucleotide sequence ID" value="NC_015435.1"/>
</dbReference>
<reference evidence="2 3" key="1">
    <citation type="journal article" date="2011" name="J. Bacteriol.">
        <title>Complete genome sequence of Metallosphaera cuprina, a metal sulfide-oxidizing archaeon from a hot spring.</title>
        <authorList>
            <person name="Liu L.J."/>
            <person name="You X.Y."/>
            <person name="Zheng H."/>
            <person name="Wang S."/>
            <person name="Jiang C.Y."/>
            <person name="Liu S.J."/>
        </authorList>
    </citation>
    <scope>NUCLEOTIDE SEQUENCE [LARGE SCALE GENOMIC DNA]</scope>
    <source>
        <strain evidence="2 3">Ar-4</strain>
    </source>
</reference>
<comment type="similarity">
    <text evidence="1">Belongs to the UPF0047 family.</text>
</comment>
<dbReference type="InterPro" id="IPR035917">
    <property type="entry name" value="YjbQ-like_sf"/>
</dbReference>
<proteinExistence type="inferred from homology"/>
<dbReference type="GeneID" id="10492334"/>
<dbReference type="STRING" id="1006006.Mcup_0139"/>
<dbReference type="PIRSF" id="PIRSF004681">
    <property type="entry name" value="UCP004681"/>
    <property type="match status" value="1"/>
</dbReference>
<sequence length="134" mass="15218">MKVLTQEFEIKTSSRFQSIDITNEVQNSINNVKDGMAFVVVKHTTCAVILNEAEPGLMDDYLTWMRKLIPTDGEFKHNMIDNNGHAHISSMIIGNSRMVPVRDGKLDLGTWQKIILLEFDGPRTRKVQVKVMGE</sequence>
<dbReference type="Pfam" id="PF01894">
    <property type="entry name" value="YjbQ"/>
    <property type="match status" value="1"/>
</dbReference>
<dbReference type="PANTHER" id="PTHR30615:SF8">
    <property type="entry name" value="UPF0047 PROTEIN C4A8.02C"/>
    <property type="match status" value="1"/>
</dbReference>
<evidence type="ECO:0000313" key="2">
    <source>
        <dbReference type="EMBL" id="AEB94248.1"/>
    </source>
</evidence>
<protein>
    <recommendedName>
        <fullName evidence="4">Secondary thiamine-phosphate synthase enzyme</fullName>
    </recommendedName>
</protein>
<evidence type="ECO:0000256" key="1">
    <source>
        <dbReference type="ARBA" id="ARBA00005534"/>
    </source>
</evidence>
<dbReference type="AlphaFoldDB" id="F4FYC9"/>
<dbReference type="OrthoDB" id="6663at2157"/>
<accession>F4FYC9</accession>
<keyword evidence="3" id="KW-1185">Reference proteome</keyword>
<dbReference type="eggNOG" id="arCOG04214">
    <property type="taxonomic scope" value="Archaea"/>
</dbReference>
<gene>
    <name evidence="2" type="ordered locus">Mcup_0139</name>
</gene>
<evidence type="ECO:0008006" key="4">
    <source>
        <dbReference type="Google" id="ProtNLM"/>
    </source>
</evidence>
<dbReference type="Proteomes" id="UP000007812">
    <property type="component" value="Chromosome"/>
</dbReference>
<dbReference type="EMBL" id="CP002656">
    <property type="protein sequence ID" value="AEB94248.1"/>
    <property type="molecule type" value="Genomic_DNA"/>
</dbReference>
<dbReference type="Gene3D" id="2.60.120.460">
    <property type="entry name" value="YjbQ-like"/>
    <property type="match status" value="1"/>
</dbReference>
<dbReference type="KEGG" id="mcn:Mcup_0139"/>